<feature type="compositionally biased region" description="Polar residues" evidence="4">
    <location>
        <begin position="186"/>
        <end position="196"/>
    </location>
</feature>
<dbReference type="InterPro" id="IPR001660">
    <property type="entry name" value="SAM"/>
</dbReference>
<evidence type="ECO:0000256" key="1">
    <source>
        <dbReference type="ARBA" id="ARBA00007547"/>
    </source>
</evidence>
<name>A0A9P0A0P3_BEMTA</name>
<evidence type="ECO:0000313" key="7">
    <source>
        <dbReference type="Proteomes" id="UP001152759"/>
    </source>
</evidence>
<feature type="region of interest" description="Disordered" evidence="4">
    <location>
        <begin position="165"/>
        <end position="221"/>
    </location>
</feature>
<feature type="compositionally biased region" description="Polar residues" evidence="4">
    <location>
        <begin position="675"/>
        <end position="692"/>
    </location>
</feature>
<dbReference type="Gene3D" id="1.10.150.50">
    <property type="entry name" value="Transcription Factor, Ets-1"/>
    <property type="match status" value="3"/>
</dbReference>
<feature type="domain" description="SAM" evidence="5">
    <location>
        <begin position="344"/>
        <end position="408"/>
    </location>
</feature>
<feature type="compositionally biased region" description="Pro residues" evidence="4">
    <location>
        <begin position="173"/>
        <end position="185"/>
    </location>
</feature>
<feature type="domain" description="SAM" evidence="5">
    <location>
        <begin position="426"/>
        <end position="484"/>
    </location>
</feature>
<gene>
    <name evidence="6" type="ORF">BEMITA_LOCUS3207</name>
</gene>
<keyword evidence="2" id="KW-0677">Repeat</keyword>
<dbReference type="InterPro" id="IPR013761">
    <property type="entry name" value="SAM/pointed_sf"/>
</dbReference>
<dbReference type="PANTHER" id="PTHR12587">
    <property type="entry name" value="LAR INTERACTING PROTEIN LIP -RELATED PROTEIN"/>
    <property type="match status" value="1"/>
</dbReference>
<dbReference type="PROSITE" id="PS50105">
    <property type="entry name" value="SAM_DOMAIN"/>
    <property type="match status" value="2"/>
</dbReference>
<organism evidence="6 7">
    <name type="scientific">Bemisia tabaci</name>
    <name type="common">Sweetpotato whitefly</name>
    <name type="synonym">Aleurodes tabaci</name>
    <dbReference type="NCBI Taxonomy" id="7038"/>
    <lineage>
        <taxon>Eukaryota</taxon>
        <taxon>Metazoa</taxon>
        <taxon>Ecdysozoa</taxon>
        <taxon>Arthropoda</taxon>
        <taxon>Hexapoda</taxon>
        <taxon>Insecta</taxon>
        <taxon>Pterygota</taxon>
        <taxon>Neoptera</taxon>
        <taxon>Paraneoptera</taxon>
        <taxon>Hemiptera</taxon>
        <taxon>Sternorrhyncha</taxon>
        <taxon>Aleyrodoidea</taxon>
        <taxon>Aleyrodidae</taxon>
        <taxon>Aleyrodinae</taxon>
        <taxon>Bemisia</taxon>
    </lineage>
</organism>
<dbReference type="PANTHER" id="PTHR12587:SF14">
    <property type="entry name" value="AT31531P"/>
    <property type="match status" value="1"/>
</dbReference>
<comment type="similarity">
    <text evidence="1">Belongs to the liprin family. Liprin-beta subfamily.</text>
</comment>
<dbReference type="Pfam" id="PF26022">
    <property type="entry name" value="CC_Liprin_beta"/>
    <property type="match status" value="1"/>
</dbReference>
<dbReference type="GO" id="GO:0007528">
    <property type="term" value="P:neuromuscular junction development"/>
    <property type="evidence" value="ECO:0007669"/>
    <property type="project" value="TreeGrafter"/>
</dbReference>
<dbReference type="CDD" id="cd09563">
    <property type="entry name" value="SAM_liprin-beta1_2_repeat1"/>
    <property type="match status" value="1"/>
</dbReference>
<evidence type="ECO:0000256" key="3">
    <source>
        <dbReference type="ARBA" id="ARBA00023054"/>
    </source>
</evidence>
<dbReference type="InterPro" id="IPR037618">
    <property type="entry name" value="LIPB1/2_SAM_2nd"/>
</dbReference>
<dbReference type="Pfam" id="PF00536">
    <property type="entry name" value="SAM_1"/>
    <property type="match status" value="2"/>
</dbReference>
<reference evidence="6" key="1">
    <citation type="submission" date="2021-12" db="EMBL/GenBank/DDBJ databases">
        <authorList>
            <person name="King R."/>
        </authorList>
    </citation>
    <scope>NUCLEOTIDE SEQUENCE</scope>
</reference>
<proteinExistence type="inferred from homology"/>
<feature type="region of interest" description="Disordered" evidence="4">
    <location>
        <begin position="301"/>
        <end position="331"/>
    </location>
</feature>
<dbReference type="FunFam" id="1.10.150.50:FF:000007">
    <property type="entry name" value="Liprin-beta-1 isoform 1"/>
    <property type="match status" value="1"/>
</dbReference>
<dbReference type="EMBL" id="OU963871">
    <property type="protein sequence ID" value="CAH0383794.1"/>
    <property type="molecule type" value="Genomic_DNA"/>
</dbReference>
<dbReference type="CDD" id="cd09569">
    <property type="entry name" value="SAM_liprin-beta1_2_repeat3"/>
    <property type="match status" value="1"/>
</dbReference>
<protein>
    <recommendedName>
        <fullName evidence="5">SAM domain-containing protein</fullName>
    </recommendedName>
</protein>
<evidence type="ECO:0000256" key="4">
    <source>
        <dbReference type="SAM" id="MobiDB-lite"/>
    </source>
</evidence>
<keyword evidence="3" id="KW-0175">Coiled coil</keyword>
<dbReference type="InterPro" id="IPR029515">
    <property type="entry name" value="Liprin"/>
</dbReference>
<accession>A0A9P0A0P3</accession>
<dbReference type="Pfam" id="PF07647">
    <property type="entry name" value="SAM_2"/>
    <property type="match status" value="1"/>
</dbReference>
<dbReference type="InterPro" id="IPR037619">
    <property type="entry name" value="LIPB1/2_SAM_3rd"/>
</dbReference>
<dbReference type="InterPro" id="IPR058914">
    <property type="entry name" value="LIPB1/2_CC"/>
</dbReference>
<keyword evidence="7" id="KW-1185">Reference proteome</keyword>
<dbReference type="SUPFAM" id="SSF47769">
    <property type="entry name" value="SAM/Pointed domain"/>
    <property type="match status" value="3"/>
</dbReference>
<dbReference type="Proteomes" id="UP001152759">
    <property type="component" value="Chromosome 10"/>
</dbReference>
<sequence>MGKAIEDSDQNDENDNFDASQLLEAALHQIDGIIGASSESYFASEVQTQAFNPTEMLPSSRLQPPEELEDQFKRLENDKDSLQLQVVVLSDQIDAQSEKISDLEKSLAEQKERFESMKELLQKELLAKSSLETQKLELLSVVTDQKRQIALLELENNELKEFLREERKQRKPPIAPRLVPFPPPNSHINMQTSSPSYRRPYDHYGSLPRQSKSGSESPHMRKGVMFGKTLHMYNSFSHDAQSEVVVGERSSSAPNLAETENTGMSDVVSECGDEDFSPHQSPSLNMDRSRGIRKILGKLKRSNSGNLDDTSGGEFQRGGLRATANGRLTSSNVKPRPNLPFSDWSLDSICDWLTEKGLDSYVNAAKKWIVSGTQLLNATSHDLEKHLGIKNALHRKKLLLALQCERGDEIKDPLLLEAGKLETVWVLRWLDDVGLPQYKDSFLAARINGATLHRLTLEDLAALHISSVLHVASLRCGIQVLRNNKFEPNCLCRRSVPGDATETNPSQVALWTNHRVMEWLRIVDLAEYAPNLRGSGVHGGLIMFEPRFNAELLASLLSIPPQKTLLRRHLSTHFKELLGRDVIQIKRDAEVSLGHVPLSATAKIKIPKKTQFTLKRKKSKSNIDYGDLICPMEQASASILNIVESGDELSNSALSLSVSLSGKSGINHEIASEEPNGSLNQNVSTVSSKTTK</sequence>
<dbReference type="GO" id="GO:0048786">
    <property type="term" value="C:presynaptic active zone"/>
    <property type="evidence" value="ECO:0007669"/>
    <property type="project" value="TreeGrafter"/>
</dbReference>
<evidence type="ECO:0000313" key="6">
    <source>
        <dbReference type="EMBL" id="CAH0383794.1"/>
    </source>
</evidence>
<evidence type="ECO:0000256" key="2">
    <source>
        <dbReference type="ARBA" id="ARBA00022737"/>
    </source>
</evidence>
<dbReference type="SMART" id="SM00454">
    <property type="entry name" value="SAM"/>
    <property type="match status" value="3"/>
</dbReference>
<feature type="region of interest" description="Disordered" evidence="4">
    <location>
        <begin position="668"/>
        <end position="692"/>
    </location>
</feature>
<evidence type="ECO:0000259" key="5">
    <source>
        <dbReference type="PROSITE" id="PS50105"/>
    </source>
</evidence>
<dbReference type="AlphaFoldDB" id="A0A9P0A0P3"/>
<dbReference type="CDD" id="cd09566">
    <property type="entry name" value="SAM_liprin-beta1_2_repeat2"/>
    <property type="match status" value="1"/>
</dbReference>
<dbReference type="InterPro" id="IPR037617">
    <property type="entry name" value="LIPB1/2_SAM_1"/>
</dbReference>